<evidence type="ECO:0000256" key="11">
    <source>
        <dbReference type="ARBA" id="ARBA00023239"/>
    </source>
</evidence>
<dbReference type="GO" id="GO:0000719">
    <property type="term" value="P:photoreactive repair"/>
    <property type="evidence" value="ECO:0007669"/>
    <property type="project" value="TreeGrafter"/>
</dbReference>
<evidence type="ECO:0000256" key="13">
    <source>
        <dbReference type="ARBA" id="ARBA00033999"/>
    </source>
</evidence>
<organism evidence="15 16">
    <name type="scientific">Chondromyces crocatus</name>
    <dbReference type="NCBI Taxonomy" id="52"/>
    <lineage>
        <taxon>Bacteria</taxon>
        <taxon>Pseudomonadati</taxon>
        <taxon>Myxococcota</taxon>
        <taxon>Polyangia</taxon>
        <taxon>Polyangiales</taxon>
        <taxon>Polyangiaceae</taxon>
        <taxon>Chondromyces</taxon>
    </lineage>
</organism>
<dbReference type="STRING" id="52.CMC5_071840"/>
<evidence type="ECO:0000259" key="14">
    <source>
        <dbReference type="PROSITE" id="PS51645"/>
    </source>
</evidence>
<comment type="catalytic activity">
    <reaction evidence="13">
        <text>cyclobutadipyrimidine (in DNA) = 2 pyrimidine residues (in DNA).</text>
        <dbReference type="EC" id="4.1.99.3"/>
    </reaction>
</comment>
<keyword evidence="16" id="KW-1185">Reference proteome</keyword>
<dbReference type="Gene3D" id="3.40.50.620">
    <property type="entry name" value="HUPs"/>
    <property type="match status" value="1"/>
</dbReference>
<dbReference type="AlphaFoldDB" id="A0A0K1EQ31"/>
<dbReference type="PROSITE" id="PS51645">
    <property type="entry name" value="PHR_CRY_ALPHA_BETA"/>
    <property type="match status" value="1"/>
</dbReference>
<sequence length="462" mass="52379">MIASRRTRYNFGLQRALDWARELDRPLVVLEALRVGYPWASARLHRFALDGMVDNAHAFARAGVLYHPYVEPSADHGKGLLKALSERAAVVVTDDYPAFFLPRMVASAARKLDVLLEQVDSNGLLPVHSAERVFTTARSFRIHLQKQLAPHLHETPVADPLRRAEALPTLRALPKAITARWPAASAALLDGDEAALAALPIDQSVLPVPTRGGSVAAERALTRFLDEQLDLYVADRNEPDAEATSHLSPYLHWGHLSAHEVLAHLARREHWTADALGKEKSGAREGYWGMSANAEAFLEQLVTWREIGFNMCAMRRDHDQYSSLPGWALDTLKKHAKDPRPKLYTREQLTAAETYDPVWNASQRELLREGRIHNYLRMLWGKKILEWSKTPEEALSVMLELNDRFALDGRDPNSISGIFWVLGRYDRAWGPERPIYGTTRYMTSESAQRKLRMKQYLARYAR</sequence>
<dbReference type="Gene3D" id="1.10.579.10">
    <property type="entry name" value="DNA Cyclobutane Dipyrimidine Photolyase, subunit A, domain 3"/>
    <property type="match status" value="1"/>
</dbReference>
<feature type="domain" description="Photolyase/cryptochrome alpha/beta" evidence="14">
    <location>
        <begin position="1"/>
        <end position="127"/>
    </location>
</feature>
<dbReference type="EC" id="4.1.99.3" evidence="4"/>
<evidence type="ECO:0000313" key="16">
    <source>
        <dbReference type="Proteomes" id="UP000067626"/>
    </source>
</evidence>
<dbReference type="GO" id="GO:0003904">
    <property type="term" value="F:deoxyribodipyrimidine photo-lyase activity"/>
    <property type="evidence" value="ECO:0007669"/>
    <property type="project" value="UniProtKB-EC"/>
</dbReference>
<dbReference type="EMBL" id="CP012159">
    <property type="protein sequence ID" value="AKT42956.1"/>
    <property type="molecule type" value="Genomic_DNA"/>
</dbReference>
<evidence type="ECO:0000256" key="12">
    <source>
        <dbReference type="ARBA" id="ARBA00031671"/>
    </source>
</evidence>
<keyword evidence="6" id="KW-0285">Flavoprotein</keyword>
<dbReference type="FunFam" id="1.10.579.10:FF:000002">
    <property type="entry name" value="Deoxyribodipyrimidine photolyase"/>
    <property type="match status" value="1"/>
</dbReference>
<dbReference type="KEGG" id="ccro:CMC5_071840"/>
<dbReference type="PANTHER" id="PTHR10211:SF0">
    <property type="entry name" value="DEOXYRIBODIPYRIMIDINE PHOTO-LYASE"/>
    <property type="match status" value="1"/>
</dbReference>
<evidence type="ECO:0000256" key="9">
    <source>
        <dbReference type="ARBA" id="ARBA00023125"/>
    </source>
</evidence>
<evidence type="ECO:0000256" key="5">
    <source>
        <dbReference type="ARBA" id="ARBA00014046"/>
    </source>
</evidence>
<dbReference type="InterPro" id="IPR052219">
    <property type="entry name" value="Photolyase_Class-2"/>
</dbReference>
<keyword evidence="8" id="KW-0274">FAD</keyword>
<evidence type="ECO:0000256" key="10">
    <source>
        <dbReference type="ARBA" id="ARBA00023204"/>
    </source>
</evidence>
<evidence type="ECO:0000313" key="15">
    <source>
        <dbReference type="EMBL" id="AKT42956.1"/>
    </source>
</evidence>
<dbReference type="PATRIC" id="fig|52.7.peg.7888"/>
<gene>
    <name evidence="15" type="primary">phrB</name>
    <name evidence="15" type="ORF">CMC5_071840</name>
</gene>
<keyword evidence="9" id="KW-0238">DNA-binding</keyword>
<protein>
    <recommendedName>
        <fullName evidence="5">Deoxyribodipyrimidine photo-lyase</fullName>
        <ecNumber evidence="4">4.1.99.3</ecNumber>
    </recommendedName>
    <alternativeName>
        <fullName evidence="12">DNA photolyase</fullName>
    </alternativeName>
</protein>
<dbReference type="InterPro" id="IPR014729">
    <property type="entry name" value="Rossmann-like_a/b/a_fold"/>
</dbReference>
<evidence type="ECO:0000256" key="1">
    <source>
        <dbReference type="ARBA" id="ARBA00001932"/>
    </source>
</evidence>
<comment type="cofactor">
    <cofactor evidence="1">
        <name>(6R)-5,10-methylene-5,6,7,8-tetrahydrofolate</name>
        <dbReference type="ChEBI" id="CHEBI:15636"/>
    </cofactor>
</comment>
<comment type="similarity">
    <text evidence="3">Belongs to the DNA photolyase class-2 family.</text>
</comment>
<dbReference type="InterPro" id="IPR036155">
    <property type="entry name" value="Crypto/Photolyase_N_sf"/>
</dbReference>
<dbReference type="Gene3D" id="1.25.40.80">
    <property type="match status" value="1"/>
</dbReference>
<dbReference type="PANTHER" id="PTHR10211">
    <property type="entry name" value="DEOXYRIBODIPYRIMIDINE PHOTOLYASE"/>
    <property type="match status" value="1"/>
</dbReference>
<proteinExistence type="inferred from homology"/>
<evidence type="ECO:0000256" key="8">
    <source>
        <dbReference type="ARBA" id="ARBA00022827"/>
    </source>
</evidence>
<accession>A0A0K1EQ31</accession>
<comment type="cofactor">
    <cofactor evidence="2">
        <name>FAD</name>
        <dbReference type="ChEBI" id="CHEBI:57692"/>
    </cofactor>
</comment>
<dbReference type="SUPFAM" id="SSF48173">
    <property type="entry name" value="Cryptochrome/photolyase FAD-binding domain"/>
    <property type="match status" value="1"/>
</dbReference>
<keyword evidence="7" id="KW-0227">DNA damage</keyword>
<name>A0A0K1EQ31_CHOCO</name>
<dbReference type="InterPro" id="IPR036134">
    <property type="entry name" value="Crypto/Photolyase_FAD-like_sf"/>
</dbReference>
<keyword evidence="11 15" id="KW-0456">Lyase</keyword>
<dbReference type="GO" id="GO:0003677">
    <property type="term" value="F:DNA binding"/>
    <property type="evidence" value="ECO:0007669"/>
    <property type="project" value="UniProtKB-KW"/>
</dbReference>
<reference evidence="15 16" key="1">
    <citation type="submission" date="2015-07" db="EMBL/GenBank/DDBJ databases">
        <title>Genome analysis of myxobacterium Chondromyces crocatus Cm c5 reveals a high potential for natural compound synthesis and the genetic basis for the loss of fruiting body formation.</title>
        <authorList>
            <person name="Zaburannyi N."/>
            <person name="Bunk B."/>
            <person name="Maier J."/>
            <person name="Overmann J."/>
            <person name="Mueller R."/>
        </authorList>
    </citation>
    <scope>NUCLEOTIDE SEQUENCE [LARGE SCALE GENOMIC DNA]</scope>
    <source>
        <strain evidence="15 16">Cm c5</strain>
    </source>
</reference>
<dbReference type="InterPro" id="IPR006050">
    <property type="entry name" value="DNA_photolyase_N"/>
</dbReference>
<evidence type="ECO:0000256" key="7">
    <source>
        <dbReference type="ARBA" id="ARBA00022763"/>
    </source>
</evidence>
<evidence type="ECO:0000256" key="6">
    <source>
        <dbReference type="ARBA" id="ARBA00022630"/>
    </source>
</evidence>
<evidence type="ECO:0000256" key="2">
    <source>
        <dbReference type="ARBA" id="ARBA00001974"/>
    </source>
</evidence>
<evidence type="ECO:0000256" key="4">
    <source>
        <dbReference type="ARBA" id="ARBA00013149"/>
    </source>
</evidence>
<evidence type="ECO:0000256" key="3">
    <source>
        <dbReference type="ARBA" id="ARBA00006409"/>
    </source>
</evidence>
<dbReference type="SUPFAM" id="SSF52425">
    <property type="entry name" value="Cryptochrome/photolyase, N-terminal domain"/>
    <property type="match status" value="1"/>
</dbReference>
<keyword evidence="10" id="KW-0234">DNA repair</keyword>
<dbReference type="Proteomes" id="UP000067626">
    <property type="component" value="Chromosome"/>
</dbReference>